<name>A0ABS5BJZ3_9BACT</name>
<evidence type="ECO:0000259" key="4">
    <source>
        <dbReference type="Pfam" id="PF04586"/>
    </source>
</evidence>
<sequence>MGELYGLACPFYRPDAPGTEYELPTGQWEQYGAEPLYERFAPTAFDRVLRLRRNVRCDLLHNGEIRIGYTEDGVVRLWVDEVGLWYAADLSRCTGAHQLRELIASRSLRGASVRFIPREYRVFTEGGRRILEHTEVHLEAFSPVSSPAYTATTVGVRGGHPFEPIEGEQL</sequence>
<feature type="domain" description="Prohead serine protease" evidence="4">
    <location>
        <begin position="34"/>
        <end position="155"/>
    </location>
</feature>
<organism evidence="5 6">
    <name type="scientific">Gemmata palustris</name>
    <dbReference type="NCBI Taxonomy" id="2822762"/>
    <lineage>
        <taxon>Bacteria</taxon>
        <taxon>Pseudomonadati</taxon>
        <taxon>Planctomycetota</taxon>
        <taxon>Planctomycetia</taxon>
        <taxon>Gemmatales</taxon>
        <taxon>Gemmataceae</taxon>
        <taxon>Gemmata</taxon>
    </lineage>
</organism>
<keyword evidence="6" id="KW-1185">Reference proteome</keyword>
<dbReference type="Proteomes" id="UP000676565">
    <property type="component" value="Unassembled WGS sequence"/>
</dbReference>
<protein>
    <submittedName>
        <fullName evidence="5">HK97 family phage prohead protease</fullName>
    </submittedName>
</protein>
<evidence type="ECO:0000256" key="3">
    <source>
        <dbReference type="ARBA" id="ARBA00022801"/>
    </source>
</evidence>
<comment type="caution">
    <text evidence="5">The sequence shown here is derived from an EMBL/GenBank/DDBJ whole genome shotgun (WGS) entry which is preliminary data.</text>
</comment>
<accession>A0ABS5BJZ3</accession>
<dbReference type="GO" id="GO:0006508">
    <property type="term" value="P:proteolysis"/>
    <property type="evidence" value="ECO:0007669"/>
    <property type="project" value="UniProtKB-KW"/>
</dbReference>
<reference evidence="5 6" key="1">
    <citation type="submission" date="2021-04" db="EMBL/GenBank/DDBJ databases">
        <authorList>
            <person name="Ivanova A."/>
        </authorList>
    </citation>
    <scope>NUCLEOTIDE SEQUENCE [LARGE SCALE GENOMIC DNA]</scope>
    <source>
        <strain evidence="5 6">G18</strain>
    </source>
</reference>
<dbReference type="EMBL" id="JAGKQQ010000001">
    <property type="protein sequence ID" value="MBP3954014.1"/>
    <property type="molecule type" value="Genomic_DNA"/>
</dbReference>
<gene>
    <name evidence="5" type="ORF">J8F10_01710</name>
</gene>
<evidence type="ECO:0000313" key="6">
    <source>
        <dbReference type="Proteomes" id="UP000676565"/>
    </source>
</evidence>
<dbReference type="RefSeq" id="WP_210652079.1">
    <property type="nucleotide sequence ID" value="NZ_JAGKQQ010000001.1"/>
</dbReference>
<keyword evidence="1" id="KW-1188">Viral release from host cell</keyword>
<proteinExistence type="predicted"/>
<dbReference type="Pfam" id="PF04586">
    <property type="entry name" value="Peptidase_S78"/>
    <property type="match status" value="1"/>
</dbReference>
<keyword evidence="2 5" id="KW-0645">Protease</keyword>
<dbReference type="GO" id="GO:0008233">
    <property type="term" value="F:peptidase activity"/>
    <property type="evidence" value="ECO:0007669"/>
    <property type="project" value="UniProtKB-KW"/>
</dbReference>
<evidence type="ECO:0000256" key="2">
    <source>
        <dbReference type="ARBA" id="ARBA00022670"/>
    </source>
</evidence>
<keyword evidence="3" id="KW-0378">Hydrolase</keyword>
<evidence type="ECO:0000313" key="5">
    <source>
        <dbReference type="EMBL" id="MBP3954014.1"/>
    </source>
</evidence>
<evidence type="ECO:0000256" key="1">
    <source>
        <dbReference type="ARBA" id="ARBA00022612"/>
    </source>
</evidence>
<dbReference type="InterPro" id="IPR054613">
    <property type="entry name" value="Peptidase_S78_dom"/>
</dbReference>